<comment type="similarity">
    <text evidence="1">Belongs to the sigma-70 factor family. ECF subfamily.</text>
</comment>
<dbReference type="SUPFAM" id="SSF88946">
    <property type="entry name" value="Sigma2 domain of RNA polymerase sigma factors"/>
    <property type="match status" value="1"/>
</dbReference>
<dbReference type="SUPFAM" id="SSF88659">
    <property type="entry name" value="Sigma3 and sigma4 domains of RNA polymerase sigma factors"/>
    <property type="match status" value="1"/>
</dbReference>
<dbReference type="Pfam" id="PF08281">
    <property type="entry name" value="Sigma70_r4_2"/>
    <property type="match status" value="1"/>
</dbReference>
<feature type="domain" description="RNA polymerase sigma factor 70 region 4 type 2" evidence="6">
    <location>
        <begin position="125"/>
        <end position="170"/>
    </location>
</feature>
<dbReference type="InterPro" id="IPR014327">
    <property type="entry name" value="RNA_pol_sigma70_bacteroid"/>
</dbReference>
<dbReference type="InterPro" id="IPR007627">
    <property type="entry name" value="RNA_pol_sigma70_r2"/>
</dbReference>
<organism evidence="7 8">
    <name type="scientific">Pedobacter nyackensis</name>
    <dbReference type="NCBI Taxonomy" id="475255"/>
    <lineage>
        <taxon>Bacteria</taxon>
        <taxon>Pseudomonadati</taxon>
        <taxon>Bacteroidota</taxon>
        <taxon>Sphingobacteriia</taxon>
        <taxon>Sphingobacteriales</taxon>
        <taxon>Sphingobacteriaceae</taxon>
        <taxon>Pedobacter</taxon>
    </lineage>
</organism>
<evidence type="ECO:0000256" key="4">
    <source>
        <dbReference type="ARBA" id="ARBA00023163"/>
    </source>
</evidence>
<evidence type="ECO:0000313" key="7">
    <source>
        <dbReference type="EMBL" id="SMD00619.1"/>
    </source>
</evidence>
<dbReference type="Gene3D" id="1.10.1740.10">
    <property type="match status" value="1"/>
</dbReference>
<accession>A0A1W2DT61</accession>
<dbReference type="InterPro" id="IPR013325">
    <property type="entry name" value="RNA_pol_sigma_r2"/>
</dbReference>
<dbReference type="Pfam" id="PF04542">
    <property type="entry name" value="Sigma70_r2"/>
    <property type="match status" value="1"/>
</dbReference>
<dbReference type="InterPro" id="IPR014284">
    <property type="entry name" value="RNA_pol_sigma-70_dom"/>
</dbReference>
<keyword evidence="3" id="KW-0731">Sigma factor</keyword>
<dbReference type="Gene3D" id="1.10.10.10">
    <property type="entry name" value="Winged helix-like DNA-binding domain superfamily/Winged helix DNA-binding domain"/>
    <property type="match status" value="1"/>
</dbReference>
<dbReference type="CDD" id="cd06171">
    <property type="entry name" value="Sigma70_r4"/>
    <property type="match status" value="1"/>
</dbReference>
<keyword evidence="4" id="KW-0804">Transcription</keyword>
<reference evidence="7 8" key="1">
    <citation type="submission" date="2017-04" db="EMBL/GenBank/DDBJ databases">
        <authorList>
            <person name="Afonso C.L."/>
            <person name="Miller P.J."/>
            <person name="Scott M.A."/>
            <person name="Spackman E."/>
            <person name="Goraichik I."/>
            <person name="Dimitrov K.M."/>
            <person name="Suarez D.L."/>
            <person name="Swayne D.E."/>
        </authorList>
    </citation>
    <scope>NUCLEOTIDE SEQUENCE [LARGE SCALE GENOMIC DNA]</scope>
    <source>
        <strain evidence="7 8">DSM 19625</strain>
    </source>
</reference>
<dbReference type="GO" id="GO:0003677">
    <property type="term" value="F:DNA binding"/>
    <property type="evidence" value="ECO:0007669"/>
    <property type="project" value="InterPro"/>
</dbReference>
<dbReference type="RefSeq" id="WP_084290161.1">
    <property type="nucleotide sequence ID" value="NZ_FWYB01000008.1"/>
</dbReference>
<evidence type="ECO:0000313" key="8">
    <source>
        <dbReference type="Proteomes" id="UP000192678"/>
    </source>
</evidence>
<evidence type="ECO:0000256" key="2">
    <source>
        <dbReference type="ARBA" id="ARBA00023015"/>
    </source>
</evidence>
<dbReference type="GO" id="GO:0006352">
    <property type="term" value="P:DNA-templated transcription initiation"/>
    <property type="evidence" value="ECO:0007669"/>
    <property type="project" value="InterPro"/>
</dbReference>
<dbReference type="EMBL" id="FWYB01000008">
    <property type="protein sequence ID" value="SMD00619.1"/>
    <property type="molecule type" value="Genomic_DNA"/>
</dbReference>
<dbReference type="NCBIfam" id="TIGR02985">
    <property type="entry name" value="Sig70_bacteroi1"/>
    <property type="match status" value="1"/>
</dbReference>
<protein>
    <submittedName>
        <fullName evidence="7">RNA polymerase sigma-70 factor, ECF subfamily</fullName>
    </submittedName>
</protein>
<evidence type="ECO:0000256" key="3">
    <source>
        <dbReference type="ARBA" id="ARBA00023082"/>
    </source>
</evidence>
<feature type="domain" description="RNA polymerase sigma-70 region 2" evidence="5">
    <location>
        <begin position="23"/>
        <end position="89"/>
    </location>
</feature>
<dbReference type="InterPro" id="IPR013324">
    <property type="entry name" value="RNA_pol_sigma_r3/r4-like"/>
</dbReference>
<proteinExistence type="inferred from homology"/>
<name>A0A1W2DT61_9SPHI</name>
<gene>
    <name evidence="7" type="ORF">SAMN04488101_10854</name>
</gene>
<dbReference type="InterPro" id="IPR039425">
    <property type="entry name" value="RNA_pol_sigma-70-like"/>
</dbReference>
<keyword evidence="2" id="KW-0805">Transcription regulation</keyword>
<dbReference type="PANTHER" id="PTHR43133:SF46">
    <property type="entry name" value="RNA POLYMERASE SIGMA-70 FACTOR ECF SUBFAMILY"/>
    <property type="match status" value="1"/>
</dbReference>
<evidence type="ECO:0000259" key="5">
    <source>
        <dbReference type="Pfam" id="PF04542"/>
    </source>
</evidence>
<dbReference type="PANTHER" id="PTHR43133">
    <property type="entry name" value="RNA POLYMERASE ECF-TYPE SIGMA FACTO"/>
    <property type="match status" value="1"/>
</dbReference>
<dbReference type="NCBIfam" id="TIGR02937">
    <property type="entry name" value="sigma70-ECF"/>
    <property type="match status" value="1"/>
</dbReference>
<dbReference type="AlphaFoldDB" id="A0A1W2DT61"/>
<dbReference type="Proteomes" id="UP000192678">
    <property type="component" value="Unassembled WGS sequence"/>
</dbReference>
<keyword evidence="8" id="KW-1185">Reference proteome</keyword>
<evidence type="ECO:0000259" key="6">
    <source>
        <dbReference type="Pfam" id="PF08281"/>
    </source>
</evidence>
<evidence type="ECO:0000256" key="1">
    <source>
        <dbReference type="ARBA" id="ARBA00010641"/>
    </source>
</evidence>
<dbReference type="OrthoDB" id="1100095at2"/>
<dbReference type="InterPro" id="IPR013249">
    <property type="entry name" value="RNA_pol_sigma70_r4_t2"/>
</dbReference>
<dbReference type="InterPro" id="IPR036388">
    <property type="entry name" value="WH-like_DNA-bd_sf"/>
</dbReference>
<dbReference type="GO" id="GO:0016987">
    <property type="term" value="F:sigma factor activity"/>
    <property type="evidence" value="ECO:0007669"/>
    <property type="project" value="UniProtKB-KW"/>
</dbReference>
<sequence length="195" mass="23385">MKLNHSTPENRHQQYDDHAFEQLFKDHFKALYAYAYVILKDEDDAEEIVQNMFLKFWEKRDLLTVQSSLKAYLYKCVYNDSLNFLKHQKIKTKYQDFATYTMNHENEPASSKIEMTELTFNLNIALNRLPEQCRTIFQMSRFEELKYKEIAERLGLSVKTIENQMGKALRILRLELADFLSLVLLGLMYYKDYFN</sequence>
<dbReference type="STRING" id="475255.SAMN04488101_10854"/>